<evidence type="ECO:0000256" key="10">
    <source>
        <dbReference type="ARBA" id="ARBA00023209"/>
    </source>
</evidence>
<accession>A0A3Q4G5X0</accession>
<comment type="pathway">
    <text evidence="2">Lipid metabolism; phospholipid metabolism.</text>
</comment>
<evidence type="ECO:0000313" key="16">
    <source>
        <dbReference type="Ensembl" id="ENSNBRP00000001538.1"/>
    </source>
</evidence>
<evidence type="ECO:0000313" key="17">
    <source>
        <dbReference type="Proteomes" id="UP000261580"/>
    </source>
</evidence>
<comment type="similarity">
    <text evidence="3">Belongs to the 1-acyl-sn-glycerol-3-phosphate acyltransferase family.</text>
</comment>
<evidence type="ECO:0000259" key="15">
    <source>
        <dbReference type="SMART" id="SM00563"/>
    </source>
</evidence>
<dbReference type="GO" id="GO:0047184">
    <property type="term" value="F:1-acylglycerophosphocholine O-acyltransferase activity"/>
    <property type="evidence" value="ECO:0007669"/>
    <property type="project" value="TreeGrafter"/>
</dbReference>
<reference evidence="16" key="2">
    <citation type="submission" date="2025-09" db="UniProtKB">
        <authorList>
            <consortium name="Ensembl"/>
        </authorList>
    </citation>
    <scope>IDENTIFICATION</scope>
</reference>
<keyword evidence="6 14" id="KW-0812">Transmembrane</keyword>
<dbReference type="SUPFAM" id="SSF47473">
    <property type="entry name" value="EF-hand"/>
    <property type="match status" value="1"/>
</dbReference>
<dbReference type="Gene3D" id="1.10.238.10">
    <property type="entry name" value="EF-hand"/>
    <property type="match status" value="1"/>
</dbReference>
<dbReference type="GO" id="GO:0016020">
    <property type="term" value="C:membrane"/>
    <property type="evidence" value="ECO:0007669"/>
    <property type="project" value="UniProtKB-SubCell"/>
</dbReference>
<dbReference type="GO" id="GO:0005783">
    <property type="term" value="C:endoplasmic reticulum"/>
    <property type="evidence" value="ECO:0007669"/>
    <property type="project" value="TreeGrafter"/>
</dbReference>
<evidence type="ECO:0000256" key="1">
    <source>
        <dbReference type="ARBA" id="ARBA00004370"/>
    </source>
</evidence>
<keyword evidence="10" id="KW-0594">Phospholipid biosynthesis</keyword>
<keyword evidence="11" id="KW-1208">Phospholipid metabolism</keyword>
<name>A0A3Q4G5X0_NEOBR</name>
<dbReference type="SMART" id="SM00563">
    <property type="entry name" value="PlsC"/>
    <property type="match status" value="1"/>
</dbReference>
<dbReference type="InterPro" id="IPR002123">
    <property type="entry name" value="Plipid/glycerol_acylTrfase"/>
</dbReference>
<dbReference type="Proteomes" id="UP000261580">
    <property type="component" value="Unassembled WGS sequence"/>
</dbReference>
<evidence type="ECO:0000256" key="8">
    <source>
        <dbReference type="ARBA" id="ARBA00023098"/>
    </source>
</evidence>
<evidence type="ECO:0000256" key="11">
    <source>
        <dbReference type="ARBA" id="ARBA00023264"/>
    </source>
</evidence>
<keyword evidence="7 14" id="KW-1133">Transmembrane helix</keyword>
<keyword evidence="17" id="KW-1185">Reference proteome</keyword>
<dbReference type="SUPFAM" id="SSF69593">
    <property type="entry name" value="Glycerol-3-phosphate (1)-acyltransferase"/>
    <property type="match status" value="1"/>
</dbReference>
<evidence type="ECO:0000256" key="4">
    <source>
        <dbReference type="ARBA" id="ARBA00022516"/>
    </source>
</evidence>
<keyword evidence="5" id="KW-0808">Transferase</keyword>
<dbReference type="CDD" id="cd07991">
    <property type="entry name" value="LPLAT_LPCAT1-like"/>
    <property type="match status" value="1"/>
</dbReference>
<evidence type="ECO:0000256" key="2">
    <source>
        <dbReference type="ARBA" id="ARBA00005074"/>
    </source>
</evidence>
<dbReference type="AlphaFoldDB" id="A0A3Q4G5X0"/>
<dbReference type="PANTHER" id="PTHR23063">
    <property type="entry name" value="PHOSPHOLIPID ACYLTRANSFERASE"/>
    <property type="match status" value="1"/>
</dbReference>
<protein>
    <submittedName>
        <fullName evidence="16">Lysophosphatidylcholine acyltransferase 1</fullName>
    </submittedName>
</protein>
<dbReference type="UniPathway" id="UPA00085"/>
<dbReference type="STRING" id="32507.ENSNBRP00000001538"/>
<keyword evidence="12" id="KW-0012">Acyltransferase</keyword>
<reference evidence="16" key="1">
    <citation type="submission" date="2025-08" db="UniProtKB">
        <authorList>
            <consortium name="Ensembl"/>
        </authorList>
    </citation>
    <scope>IDENTIFICATION</scope>
</reference>
<evidence type="ECO:0000256" key="6">
    <source>
        <dbReference type="ARBA" id="ARBA00022692"/>
    </source>
</evidence>
<dbReference type="Pfam" id="PF01553">
    <property type="entry name" value="Acyltransferase"/>
    <property type="match status" value="1"/>
</dbReference>
<keyword evidence="4" id="KW-0444">Lipid biosynthesis</keyword>
<feature type="transmembrane region" description="Helical" evidence="14">
    <location>
        <begin position="20"/>
        <end position="47"/>
    </location>
</feature>
<proteinExistence type="inferred from homology"/>
<dbReference type="GO" id="GO:0008654">
    <property type="term" value="P:phospholipid biosynthetic process"/>
    <property type="evidence" value="ECO:0007669"/>
    <property type="project" value="UniProtKB-KW"/>
</dbReference>
<feature type="domain" description="Phospholipid/glycerol acyltransferase" evidence="15">
    <location>
        <begin position="103"/>
        <end position="213"/>
    </location>
</feature>
<comment type="pathway">
    <text evidence="13">Phospholipid metabolism.</text>
</comment>
<dbReference type="GeneTree" id="ENSGT01030000234574"/>
<evidence type="ECO:0000256" key="3">
    <source>
        <dbReference type="ARBA" id="ARBA00008655"/>
    </source>
</evidence>
<keyword evidence="8" id="KW-0443">Lipid metabolism</keyword>
<evidence type="ECO:0000256" key="14">
    <source>
        <dbReference type="SAM" id="Phobius"/>
    </source>
</evidence>
<dbReference type="Ensembl" id="ENSNBRT00000001604.1">
    <property type="protein sequence ID" value="ENSNBRP00000001538.1"/>
    <property type="gene ID" value="ENSNBRG00000001239.1"/>
</dbReference>
<dbReference type="OMA" id="FNQLVCR"/>
<comment type="subcellular location">
    <subcellularLocation>
        <location evidence="1">Membrane</location>
    </subcellularLocation>
</comment>
<evidence type="ECO:0000256" key="5">
    <source>
        <dbReference type="ARBA" id="ARBA00022679"/>
    </source>
</evidence>
<dbReference type="GO" id="GO:0042171">
    <property type="term" value="F:lysophosphatidic acid acyltransferase activity"/>
    <property type="evidence" value="ECO:0007669"/>
    <property type="project" value="TreeGrafter"/>
</dbReference>
<evidence type="ECO:0000256" key="13">
    <source>
        <dbReference type="ARBA" id="ARBA00025707"/>
    </source>
</evidence>
<dbReference type="PANTHER" id="PTHR23063:SF57">
    <property type="entry name" value="LYSOPHOSPHATIDYLCHOLINE ACYLTRANSFERASE 1"/>
    <property type="match status" value="1"/>
</dbReference>
<dbReference type="Bgee" id="ENSNBRG00000001239">
    <property type="expression patterns" value="Expressed in zone of skin and 3 other cell types or tissues"/>
</dbReference>
<sequence length="461" mass="52283">MGRPSGTVTHVNQPNIHFTSIGLMSVTVFPVRLLLVSFLMLLAWPFAFTASLGRSEFAIEPQSWWRRWVYLCLRAIMRAMWFCGGFHWIKVKGQRVEPSEAPILTVAPHSSYFDAIPVTMTMCSIVTKLESRSIPVWGTLISYIRPVFVFRSDQDSRRKTVEEIRRRACSGGKWPQIMIFPEGTCTNRSGLILFKAGAFIPGLPVQPVILRYPNKLGVDEAVLSSRFHILWLTLCQPHNSIEIEYLPVYSPSNEEKENPALFASNVRKLMAKALDLPLKDLSFDDIEISLSRGPLGIYDYRSLLEFNQLICRLGLRAATTDGVLEEQARRARKLQGDKLGLEDFAQFLNLPVTDTLKEVHNGQIDVRRYVIALSTVRRPTKSMETLKLAFKMYESEESGEILEEELAGILEVMLGVKEVRLSSVCLTLGPDTGKITYGKTLFLFVTCFKHFNTLTEMSNYL</sequence>
<evidence type="ECO:0000256" key="7">
    <source>
        <dbReference type="ARBA" id="ARBA00022989"/>
    </source>
</evidence>
<keyword evidence="9 14" id="KW-0472">Membrane</keyword>
<dbReference type="InterPro" id="IPR011992">
    <property type="entry name" value="EF-hand-dom_pair"/>
</dbReference>
<evidence type="ECO:0000256" key="12">
    <source>
        <dbReference type="ARBA" id="ARBA00023315"/>
    </source>
</evidence>
<organism evidence="16 17">
    <name type="scientific">Neolamprologus brichardi</name>
    <name type="common">Fairy cichlid</name>
    <name type="synonym">Lamprologus brichardi</name>
    <dbReference type="NCBI Taxonomy" id="32507"/>
    <lineage>
        <taxon>Eukaryota</taxon>
        <taxon>Metazoa</taxon>
        <taxon>Chordata</taxon>
        <taxon>Craniata</taxon>
        <taxon>Vertebrata</taxon>
        <taxon>Euteleostomi</taxon>
        <taxon>Actinopterygii</taxon>
        <taxon>Neopterygii</taxon>
        <taxon>Teleostei</taxon>
        <taxon>Neoteleostei</taxon>
        <taxon>Acanthomorphata</taxon>
        <taxon>Ovalentaria</taxon>
        <taxon>Cichlomorphae</taxon>
        <taxon>Cichliformes</taxon>
        <taxon>Cichlidae</taxon>
        <taxon>African cichlids</taxon>
        <taxon>Pseudocrenilabrinae</taxon>
        <taxon>Lamprologini</taxon>
        <taxon>Neolamprologus</taxon>
    </lineage>
</organism>
<evidence type="ECO:0000256" key="9">
    <source>
        <dbReference type="ARBA" id="ARBA00023136"/>
    </source>
</evidence>
<dbReference type="InterPro" id="IPR045252">
    <property type="entry name" value="LPCAT1-like"/>
</dbReference>